<comment type="caution">
    <text evidence="1">The sequence shown here is derived from an EMBL/GenBank/DDBJ whole genome shotgun (WGS) entry which is preliminary data.</text>
</comment>
<reference evidence="1 2" key="1">
    <citation type="submission" date="2019-08" db="EMBL/GenBank/DDBJ databases">
        <title>Whole genome of Aphis craccivora.</title>
        <authorList>
            <person name="Voronova N.V."/>
            <person name="Shulinski R.S."/>
            <person name="Bandarenka Y.V."/>
            <person name="Zhorov D.G."/>
            <person name="Warner D."/>
        </authorList>
    </citation>
    <scope>NUCLEOTIDE SEQUENCE [LARGE SCALE GENOMIC DNA]</scope>
    <source>
        <strain evidence="1">180601</strain>
        <tissue evidence="1">Whole Body</tissue>
    </source>
</reference>
<accession>A0A6G0VSE1</accession>
<evidence type="ECO:0000313" key="2">
    <source>
        <dbReference type="Proteomes" id="UP000478052"/>
    </source>
</evidence>
<sequence>MCHPPMCNLMKREDPLVFSSYGTHLTVKHFLTECRNYKKERRDSGFPEHLSYALNPYLLKVKTVIEFIQSTKLINII</sequence>
<dbReference type="EMBL" id="VUJU01012441">
    <property type="protein sequence ID" value="KAF0707677.1"/>
    <property type="molecule type" value="Genomic_DNA"/>
</dbReference>
<keyword evidence="2" id="KW-1185">Reference proteome</keyword>
<gene>
    <name evidence="1" type="ORF">FWK35_00038152</name>
</gene>
<name>A0A6G0VSE1_APHCR</name>
<dbReference type="Proteomes" id="UP000478052">
    <property type="component" value="Unassembled WGS sequence"/>
</dbReference>
<proteinExistence type="predicted"/>
<organism evidence="1 2">
    <name type="scientific">Aphis craccivora</name>
    <name type="common">Cowpea aphid</name>
    <dbReference type="NCBI Taxonomy" id="307492"/>
    <lineage>
        <taxon>Eukaryota</taxon>
        <taxon>Metazoa</taxon>
        <taxon>Ecdysozoa</taxon>
        <taxon>Arthropoda</taxon>
        <taxon>Hexapoda</taxon>
        <taxon>Insecta</taxon>
        <taxon>Pterygota</taxon>
        <taxon>Neoptera</taxon>
        <taxon>Paraneoptera</taxon>
        <taxon>Hemiptera</taxon>
        <taxon>Sternorrhyncha</taxon>
        <taxon>Aphidomorpha</taxon>
        <taxon>Aphidoidea</taxon>
        <taxon>Aphididae</taxon>
        <taxon>Aphidini</taxon>
        <taxon>Aphis</taxon>
        <taxon>Aphis</taxon>
    </lineage>
</organism>
<protein>
    <submittedName>
        <fullName evidence="1">Uncharacterized protein</fullName>
    </submittedName>
</protein>
<evidence type="ECO:0000313" key="1">
    <source>
        <dbReference type="EMBL" id="KAF0707677.1"/>
    </source>
</evidence>
<dbReference type="AlphaFoldDB" id="A0A6G0VSE1"/>